<sequence length="135" mass="15143">MKKPKSSNPLAFPHAGGKLLAEFVSLDGREVFLFNINRASIAVSKCTYQKRARQVEILRRLDIDGSPHPNPAVETVPLEFLAPYNGQEIPCPHLHVYVEGFADRWAIPAPTDLTNSNADLYTVMESFLQYCNVQE</sequence>
<evidence type="ECO:0000313" key="2">
    <source>
        <dbReference type="Proteomes" id="UP000585609"/>
    </source>
</evidence>
<dbReference type="Proteomes" id="UP000585609">
    <property type="component" value="Unassembled WGS sequence"/>
</dbReference>
<evidence type="ECO:0000313" key="1">
    <source>
        <dbReference type="EMBL" id="GFP24296.1"/>
    </source>
</evidence>
<reference evidence="1 2" key="1">
    <citation type="journal article" date="2020" name="Front. Microbiol.">
        <title>Single-cell genomics of novel Actinobacteria with the Wood-Ljungdahl pathway discovered in a serpentinizing system.</title>
        <authorList>
            <person name="Merino N."/>
            <person name="Kawai M."/>
            <person name="Boyd E.S."/>
            <person name="Colman D.R."/>
            <person name="McGlynn S.E."/>
            <person name="Nealson K.H."/>
            <person name="Kurokawa K."/>
            <person name="Hongoh Y."/>
        </authorList>
    </citation>
    <scope>NUCLEOTIDE SEQUENCE [LARGE SCALE GENOMIC DNA]</scope>
    <source>
        <strain evidence="1 2">S09_30</strain>
    </source>
</reference>
<feature type="non-terminal residue" evidence="1">
    <location>
        <position position="135"/>
    </location>
</feature>
<dbReference type="Pfam" id="PF22398">
    <property type="entry name" value="DUF6978"/>
    <property type="match status" value="1"/>
</dbReference>
<gene>
    <name evidence="1" type="ORF">HKBW3S09_01763</name>
</gene>
<organism evidence="1 2">
    <name type="scientific">Candidatus Hakubella thermalkaliphila</name>
    <dbReference type="NCBI Taxonomy" id="2754717"/>
    <lineage>
        <taxon>Bacteria</taxon>
        <taxon>Bacillati</taxon>
        <taxon>Actinomycetota</taxon>
        <taxon>Actinomycetota incertae sedis</taxon>
        <taxon>Candidatus Hakubellales</taxon>
        <taxon>Candidatus Hakubellaceae</taxon>
        <taxon>Candidatus Hakubella</taxon>
    </lineage>
</organism>
<dbReference type="AlphaFoldDB" id="A0A6V8P0I4"/>
<accession>A0A6V8P0I4</accession>
<protein>
    <submittedName>
        <fullName evidence="1">Uncharacterized protein</fullName>
    </submittedName>
</protein>
<dbReference type="EMBL" id="BLRW01000464">
    <property type="protein sequence ID" value="GFP24296.1"/>
    <property type="molecule type" value="Genomic_DNA"/>
</dbReference>
<name>A0A6V8P0I4_9ACTN</name>
<dbReference type="InterPro" id="IPR053916">
    <property type="entry name" value="DUF6978"/>
</dbReference>
<comment type="caution">
    <text evidence="1">The sequence shown here is derived from an EMBL/GenBank/DDBJ whole genome shotgun (WGS) entry which is preliminary data.</text>
</comment>
<proteinExistence type="predicted"/>